<dbReference type="SUPFAM" id="SSF82171">
    <property type="entry name" value="DPP6 N-terminal domain-like"/>
    <property type="match status" value="1"/>
</dbReference>
<dbReference type="Pfam" id="PF00326">
    <property type="entry name" value="Peptidase_S9"/>
    <property type="match status" value="1"/>
</dbReference>
<dbReference type="InterPro" id="IPR029058">
    <property type="entry name" value="AB_hydrolase_fold"/>
</dbReference>
<accession>A0ABT1HRE5</accession>
<dbReference type="Gene3D" id="3.40.50.1820">
    <property type="entry name" value="alpha/beta hydrolase"/>
    <property type="match status" value="1"/>
</dbReference>
<dbReference type="PRINTS" id="PR00862">
    <property type="entry name" value="PROLIGOPTASE"/>
</dbReference>
<dbReference type="Proteomes" id="UP001205311">
    <property type="component" value="Unassembled WGS sequence"/>
</dbReference>
<dbReference type="EMBL" id="JAMTCP010000006">
    <property type="protein sequence ID" value="MCP2258053.1"/>
    <property type="molecule type" value="Genomic_DNA"/>
</dbReference>
<keyword evidence="4" id="KW-1185">Reference proteome</keyword>
<sequence>MGLGIEHLVELRTWRAFDVDEHGRVLAGWDETGSTQLVELSPEGRATPLTALPGACVGRYLPGERAVVVQHDDGGNERGQLSLLRLDGATPLPAGLEDLEPLVHDPRFVHRLLDVLPGRVAYATNRRNGTDFDVVIRNLFSGEEEAVYDRGGYVGEVAIAPDSHYVAVTVPGRPALSDQLVLVNTIPETEDDHVLPVTDADEDARHDHLFWLPGDRGLVVTTDRGRDLLGIARYELADDAWTWLVTSDRHELTGWLSPDGRLLLVEANDDGVARLSVHDAATGAKRHDVALPGDGWVSYPLPEPIWSPDSRHVALTYSSPVTPGDVLLLDAHTGQARALTSSAAQLGGETLVEPTAHRVPTPDGEAVPCAVYSPASGAGDPLAGSAVVLVHGGPAAQSVRVFNPIIQGLVARGHTVVVPNVRGSVGYGKRWYSADDVRKRLTSVADLAAVHDWLPEVGVDPARAALWGGSYGGYMVLAGLAFQPERWAAGVDIVGISSLVTFLRNTADYRRAHREREYGSLEHDHDFLVEVSPITHIDRMRAPLFVIHGANDPRVPLSEAEQISAALRDKGVECELLVYPDEGHGLAKRANRLDAYPRAFDFLARHLAARP</sequence>
<keyword evidence="1" id="KW-0378">Hydrolase</keyword>
<dbReference type="RefSeq" id="WP_253668987.1">
    <property type="nucleotide sequence ID" value="NZ_JAMTCP010000006.1"/>
</dbReference>
<reference evidence="3 4" key="1">
    <citation type="submission" date="2022-06" db="EMBL/GenBank/DDBJ databases">
        <title>Genomic Encyclopedia of Archaeal and Bacterial Type Strains, Phase II (KMG-II): from individual species to whole genera.</title>
        <authorList>
            <person name="Goeker M."/>
        </authorList>
    </citation>
    <scope>NUCLEOTIDE SEQUENCE [LARGE SCALE GENOMIC DNA]</scope>
    <source>
        <strain evidence="3 4">DSM 40477</strain>
    </source>
</reference>
<keyword evidence="3" id="KW-0031">Aminopeptidase</keyword>
<dbReference type="GO" id="GO:0004177">
    <property type="term" value="F:aminopeptidase activity"/>
    <property type="evidence" value="ECO:0007669"/>
    <property type="project" value="UniProtKB-KW"/>
</dbReference>
<feature type="domain" description="Peptidase S9 prolyl oligopeptidase catalytic" evidence="2">
    <location>
        <begin position="405"/>
        <end position="608"/>
    </location>
</feature>
<proteinExistence type="predicted"/>
<name>A0ABT1HRE5_STRSD</name>
<evidence type="ECO:0000259" key="2">
    <source>
        <dbReference type="Pfam" id="PF00326"/>
    </source>
</evidence>
<protein>
    <submittedName>
        <fullName evidence="3">Dipeptidyl aminopeptidase/acylaminoacyl peptidase</fullName>
    </submittedName>
</protein>
<dbReference type="InterPro" id="IPR011042">
    <property type="entry name" value="6-blade_b-propeller_TolB-like"/>
</dbReference>
<comment type="caution">
    <text evidence="3">The sequence shown here is derived from an EMBL/GenBank/DDBJ whole genome shotgun (WGS) entry which is preliminary data.</text>
</comment>
<evidence type="ECO:0000256" key="1">
    <source>
        <dbReference type="ARBA" id="ARBA00022801"/>
    </source>
</evidence>
<dbReference type="PANTHER" id="PTHR42776">
    <property type="entry name" value="SERINE PEPTIDASE S9 FAMILY MEMBER"/>
    <property type="match status" value="1"/>
</dbReference>
<evidence type="ECO:0000313" key="3">
    <source>
        <dbReference type="EMBL" id="MCP2258053.1"/>
    </source>
</evidence>
<evidence type="ECO:0000313" key="4">
    <source>
        <dbReference type="Proteomes" id="UP001205311"/>
    </source>
</evidence>
<dbReference type="SUPFAM" id="SSF53474">
    <property type="entry name" value="alpha/beta-Hydrolases"/>
    <property type="match status" value="1"/>
</dbReference>
<organism evidence="3 4">
    <name type="scientific">Streptoalloteichus tenebrarius (strain ATCC 17920 / DSM 40477 / JCM 4838 / CBS 697.72 / NBRC 16177 / NCIMB 11028 / NRRL B-12390 / A12253. 1 / ISP 5477)</name>
    <name type="common">Streptomyces tenebrarius</name>
    <dbReference type="NCBI Taxonomy" id="1933"/>
    <lineage>
        <taxon>Bacteria</taxon>
        <taxon>Bacillati</taxon>
        <taxon>Actinomycetota</taxon>
        <taxon>Actinomycetes</taxon>
        <taxon>Pseudonocardiales</taxon>
        <taxon>Pseudonocardiaceae</taxon>
        <taxon>Streptoalloteichus</taxon>
    </lineage>
</organism>
<gene>
    <name evidence="3" type="ORF">LX15_001740</name>
</gene>
<keyword evidence="3" id="KW-0645">Protease</keyword>
<dbReference type="PANTHER" id="PTHR42776:SF27">
    <property type="entry name" value="DIPEPTIDYL PEPTIDASE FAMILY MEMBER 6"/>
    <property type="match status" value="1"/>
</dbReference>
<dbReference type="InterPro" id="IPR002470">
    <property type="entry name" value="Peptidase_S9A"/>
</dbReference>
<dbReference type="InterPro" id="IPR001375">
    <property type="entry name" value="Peptidase_S9_cat"/>
</dbReference>
<dbReference type="Gene3D" id="2.120.10.30">
    <property type="entry name" value="TolB, C-terminal domain"/>
    <property type="match status" value="1"/>
</dbReference>